<protein>
    <submittedName>
        <fullName evidence="2">Uncharacterized protein</fullName>
    </submittedName>
</protein>
<feature type="compositionally biased region" description="Acidic residues" evidence="1">
    <location>
        <begin position="1"/>
        <end position="31"/>
    </location>
</feature>
<evidence type="ECO:0000256" key="1">
    <source>
        <dbReference type="SAM" id="MobiDB-lite"/>
    </source>
</evidence>
<name>A0A7S2WTI3_9STRA</name>
<evidence type="ECO:0000313" key="2">
    <source>
        <dbReference type="EMBL" id="CAD9706766.1"/>
    </source>
</evidence>
<dbReference type="AlphaFoldDB" id="A0A7S2WTI3"/>
<dbReference type="EMBL" id="HBHJ01026873">
    <property type="protein sequence ID" value="CAD9706766.1"/>
    <property type="molecule type" value="Transcribed_RNA"/>
</dbReference>
<proteinExistence type="predicted"/>
<gene>
    <name evidence="2" type="ORF">RMAR1173_LOCUS17757</name>
</gene>
<organism evidence="2">
    <name type="scientific">Rhizochromulina marina</name>
    <dbReference type="NCBI Taxonomy" id="1034831"/>
    <lineage>
        <taxon>Eukaryota</taxon>
        <taxon>Sar</taxon>
        <taxon>Stramenopiles</taxon>
        <taxon>Ochrophyta</taxon>
        <taxon>Dictyochophyceae</taxon>
        <taxon>Rhizochromulinales</taxon>
        <taxon>Rhizochromulina</taxon>
    </lineage>
</organism>
<reference evidence="2" key="1">
    <citation type="submission" date="2021-01" db="EMBL/GenBank/DDBJ databases">
        <authorList>
            <person name="Corre E."/>
            <person name="Pelletier E."/>
            <person name="Niang G."/>
            <person name="Scheremetjew M."/>
            <person name="Finn R."/>
            <person name="Kale V."/>
            <person name="Holt S."/>
            <person name="Cochrane G."/>
            <person name="Meng A."/>
            <person name="Brown T."/>
            <person name="Cohen L."/>
        </authorList>
    </citation>
    <scope>NUCLEOTIDE SEQUENCE</scope>
    <source>
        <strain evidence="2">CCMP1243</strain>
    </source>
</reference>
<sequence>MIVATDTDDVDGSDDDDDDDDDDNDDDDSDYVEGFSGGMNIKGFIEMNSSLIYDDYQGTTSPPVSEAIGYVTRRGSDIGDFALGEKADYVSVAAHSYIQFLLDSFEDI</sequence>
<accession>A0A7S2WTI3</accession>
<feature type="region of interest" description="Disordered" evidence="1">
    <location>
        <begin position="1"/>
        <end position="38"/>
    </location>
</feature>